<evidence type="ECO:0000313" key="2">
    <source>
        <dbReference type="Proteomes" id="UP000076154"/>
    </source>
</evidence>
<dbReference type="Proteomes" id="UP000076154">
    <property type="component" value="Unassembled WGS sequence"/>
</dbReference>
<accession>A0A369JRI5</accession>
<comment type="caution">
    <text evidence="1">The sequence shown here is derived from an EMBL/GenBank/DDBJ whole genome shotgun (WGS) entry which is preliminary data.</text>
</comment>
<name>A0A369JRI5_HYPMA</name>
<gene>
    <name evidence="1" type="ORF">Hypma_009928</name>
</gene>
<protein>
    <submittedName>
        <fullName evidence="1">Uncharacterized protein</fullName>
    </submittedName>
</protein>
<organism evidence="1 2">
    <name type="scientific">Hypsizygus marmoreus</name>
    <name type="common">White beech mushroom</name>
    <name type="synonym">Agaricus marmoreus</name>
    <dbReference type="NCBI Taxonomy" id="39966"/>
    <lineage>
        <taxon>Eukaryota</taxon>
        <taxon>Fungi</taxon>
        <taxon>Dikarya</taxon>
        <taxon>Basidiomycota</taxon>
        <taxon>Agaricomycotina</taxon>
        <taxon>Agaricomycetes</taxon>
        <taxon>Agaricomycetidae</taxon>
        <taxon>Agaricales</taxon>
        <taxon>Tricholomatineae</taxon>
        <taxon>Lyophyllaceae</taxon>
        <taxon>Hypsizygus</taxon>
    </lineage>
</organism>
<dbReference type="EMBL" id="LUEZ02000048">
    <property type="protein sequence ID" value="RDB22975.1"/>
    <property type="molecule type" value="Genomic_DNA"/>
</dbReference>
<proteinExistence type="predicted"/>
<dbReference type="InParanoid" id="A0A369JRI5"/>
<sequence>MHDPAKKPNALSATLRLQIGRPERALLLLPPLYRGATLRCRVLCHEQTTSQNLRTAKPVYPAAFNFPKVSSAHSDLRISTGSLAPTVELWSPGRYLPINVTSPSIFVPSCKLHHVFNLGISEGDQS</sequence>
<dbReference type="AlphaFoldDB" id="A0A369JRI5"/>
<reference evidence="1" key="1">
    <citation type="submission" date="2018-04" db="EMBL/GenBank/DDBJ databases">
        <title>Whole genome sequencing of Hypsizygus marmoreus.</title>
        <authorList>
            <person name="Choi I.-G."/>
            <person name="Min B."/>
            <person name="Kim J.-G."/>
            <person name="Kim S."/>
            <person name="Oh Y.-L."/>
            <person name="Kong W.-S."/>
            <person name="Park H."/>
            <person name="Jeong J."/>
            <person name="Song E.-S."/>
        </authorList>
    </citation>
    <scope>NUCLEOTIDE SEQUENCE [LARGE SCALE GENOMIC DNA]</scope>
    <source>
        <strain evidence="1">51987-8</strain>
    </source>
</reference>
<evidence type="ECO:0000313" key="1">
    <source>
        <dbReference type="EMBL" id="RDB22975.1"/>
    </source>
</evidence>
<keyword evidence="2" id="KW-1185">Reference proteome</keyword>